<feature type="region of interest" description="Disordered" evidence="7">
    <location>
        <begin position="1"/>
        <end position="46"/>
    </location>
</feature>
<evidence type="ECO:0000256" key="6">
    <source>
        <dbReference type="ARBA" id="ARBA00023242"/>
    </source>
</evidence>
<reference evidence="9" key="2">
    <citation type="journal article" date="2023" name="IMA Fungus">
        <title>Comparative genomic study of the Penicillium genus elucidates a diverse pangenome and 15 lateral gene transfer events.</title>
        <authorList>
            <person name="Petersen C."/>
            <person name="Sorensen T."/>
            <person name="Nielsen M.R."/>
            <person name="Sondergaard T.E."/>
            <person name="Sorensen J.L."/>
            <person name="Fitzpatrick D.A."/>
            <person name="Frisvad J.C."/>
            <person name="Nielsen K.L."/>
        </authorList>
    </citation>
    <scope>NUCLEOTIDE SEQUENCE</scope>
    <source>
        <strain evidence="9">IBT 35675</strain>
    </source>
</reference>
<reference evidence="9" key="1">
    <citation type="submission" date="2022-12" db="EMBL/GenBank/DDBJ databases">
        <authorList>
            <person name="Petersen C."/>
        </authorList>
    </citation>
    <scope>NUCLEOTIDE SEQUENCE</scope>
    <source>
        <strain evidence="9">IBT 35675</strain>
    </source>
</reference>
<keyword evidence="5" id="KW-0862">Zinc</keyword>
<keyword evidence="6" id="KW-0539">Nucleus</keyword>
<evidence type="ECO:0000256" key="4">
    <source>
        <dbReference type="ARBA" id="ARBA00022771"/>
    </source>
</evidence>
<evidence type="ECO:0000259" key="8">
    <source>
        <dbReference type="Pfam" id="PF04082"/>
    </source>
</evidence>
<dbReference type="GO" id="GO:0000981">
    <property type="term" value="F:DNA-binding transcription factor activity, RNA polymerase II-specific"/>
    <property type="evidence" value="ECO:0007669"/>
    <property type="project" value="InterPro"/>
</dbReference>
<gene>
    <name evidence="9" type="ORF">N7541_003274</name>
</gene>
<dbReference type="GO" id="GO:0006351">
    <property type="term" value="P:DNA-templated transcription"/>
    <property type="evidence" value="ECO:0007669"/>
    <property type="project" value="InterPro"/>
</dbReference>
<comment type="caution">
    <text evidence="9">The sequence shown here is derived from an EMBL/GenBank/DDBJ whole genome shotgun (WGS) entry which is preliminary data.</text>
</comment>
<dbReference type="InterPro" id="IPR051059">
    <property type="entry name" value="VerF-like"/>
</dbReference>
<keyword evidence="10" id="KW-1185">Reference proteome</keyword>
<dbReference type="PANTHER" id="PTHR40626:SF14">
    <property type="entry name" value="C2H2 TYPE ZINC FINGER DOMAIN PROTEIN (AFU_ORTHOLOGUE AFUA_1G02360)"/>
    <property type="match status" value="1"/>
</dbReference>
<dbReference type="GO" id="GO:0005634">
    <property type="term" value="C:nucleus"/>
    <property type="evidence" value="ECO:0007669"/>
    <property type="project" value="UniProtKB-SubCell"/>
</dbReference>
<feature type="compositionally biased region" description="Polar residues" evidence="7">
    <location>
        <begin position="15"/>
        <end position="24"/>
    </location>
</feature>
<evidence type="ECO:0000313" key="9">
    <source>
        <dbReference type="EMBL" id="KAJ5362430.1"/>
    </source>
</evidence>
<evidence type="ECO:0000256" key="7">
    <source>
        <dbReference type="SAM" id="MobiDB-lite"/>
    </source>
</evidence>
<feature type="domain" description="Xylanolytic transcriptional activator regulatory" evidence="8">
    <location>
        <begin position="288"/>
        <end position="404"/>
    </location>
</feature>
<dbReference type="GO" id="GO:0000785">
    <property type="term" value="C:chromatin"/>
    <property type="evidence" value="ECO:0007669"/>
    <property type="project" value="TreeGrafter"/>
</dbReference>
<evidence type="ECO:0000256" key="5">
    <source>
        <dbReference type="ARBA" id="ARBA00022833"/>
    </source>
</evidence>
<proteinExistence type="predicted"/>
<keyword evidence="3" id="KW-0677">Repeat</keyword>
<keyword evidence="4" id="KW-0863">Zinc-finger</keyword>
<accession>A0A9W9RMU5</accession>
<dbReference type="Pfam" id="PF04082">
    <property type="entry name" value="Fungal_trans"/>
    <property type="match status" value="1"/>
</dbReference>
<feature type="region of interest" description="Disordered" evidence="7">
    <location>
        <begin position="60"/>
        <end position="79"/>
    </location>
</feature>
<evidence type="ECO:0000256" key="3">
    <source>
        <dbReference type="ARBA" id="ARBA00022737"/>
    </source>
</evidence>
<dbReference type="InterPro" id="IPR007219">
    <property type="entry name" value="XnlR_reg_dom"/>
</dbReference>
<dbReference type="GO" id="GO:0008270">
    <property type="term" value="F:zinc ion binding"/>
    <property type="evidence" value="ECO:0007669"/>
    <property type="project" value="UniProtKB-KW"/>
</dbReference>
<evidence type="ECO:0000256" key="2">
    <source>
        <dbReference type="ARBA" id="ARBA00022723"/>
    </source>
</evidence>
<protein>
    <recommendedName>
        <fullName evidence="8">Xylanolytic transcriptional activator regulatory domain-containing protein</fullName>
    </recommendedName>
</protein>
<organism evidence="9 10">
    <name type="scientific">Penicillium brevicompactum</name>
    <dbReference type="NCBI Taxonomy" id="5074"/>
    <lineage>
        <taxon>Eukaryota</taxon>
        <taxon>Fungi</taxon>
        <taxon>Dikarya</taxon>
        <taxon>Ascomycota</taxon>
        <taxon>Pezizomycotina</taxon>
        <taxon>Eurotiomycetes</taxon>
        <taxon>Eurotiomycetidae</taxon>
        <taxon>Eurotiales</taxon>
        <taxon>Aspergillaceae</taxon>
        <taxon>Penicillium</taxon>
    </lineage>
</organism>
<sequence length="429" mass="48343">MIRHERKHRVREANAQLSLPLNAQSQNSDDRSSSLSHGPSVSNHSNPIVAESLFVPHNNLNSVSLPDERSNNHPDGQAVQVSLGHSSTLDQSEYTPAQRLVDDVNPVISIAHSDSPASNPEIRDTSPAVHTRFLTEDTNSGRVDSALNATLHPRVQPLLRQWKHNTQAWSTAQQQQLRHLAGPRESEIQYQSVLSEVDRVQIEPNPGAQSTHSEQALSMDHGIRSNEQDYDLANLRGWNNRILNRATSQQSTGRFTVNEQYHDILSSILSSEKDEEIDFSVDYFNLCLRLYMKRFDHILPVIHKPSFRPNSHNPLLVLSMCAIGSLFVGTNEGDEKGHYIFHRVQRAILADWESHYSANEDERLPMVQAALLCQIFGTLSFEPGDNIMADIFHGTVVAWARRIGTFGVEENDFLFKNTPCDERSAAWQE</sequence>
<dbReference type="PANTHER" id="PTHR40626">
    <property type="entry name" value="MIP31509P"/>
    <property type="match status" value="1"/>
</dbReference>
<dbReference type="Proteomes" id="UP001148299">
    <property type="component" value="Unassembled WGS sequence"/>
</dbReference>
<evidence type="ECO:0000256" key="1">
    <source>
        <dbReference type="ARBA" id="ARBA00004123"/>
    </source>
</evidence>
<feature type="compositionally biased region" description="Basic residues" evidence="7">
    <location>
        <begin position="1"/>
        <end position="10"/>
    </location>
</feature>
<dbReference type="CDD" id="cd12148">
    <property type="entry name" value="fungal_TF_MHR"/>
    <property type="match status" value="1"/>
</dbReference>
<name>A0A9W9RMU5_PENBR</name>
<keyword evidence="2" id="KW-0479">Metal-binding</keyword>
<comment type="subcellular location">
    <subcellularLocation>
        <location evidence="1">Nucleus</location>
    </subcellularLocation>
</comment>
<dbReference type="AlphaFoldDB" id="A0A9W9RMU5"/>
<dbReference type="EMBL" id="JAPZBR010000002">
    <property type="protein sequence ID" value="KAJ5362430.1"/>
    <property type="molecule type" value="Genomic_DNA"/>
</dbReference>
<evidence type="ECO:0000313" key="10">
    <source>
        <dbReference type="Proteomes" id="UP001148299"/>
    </source>
</evidence>
<dbReference type="GO" id="GO:0000978">
    <property type="term" value="F:RNA polymerase II cis-regulatory region sequence-specific DNA binding"/>
    <property type="evidence" value="ECO:0007669"/>
    <property type="project" value="InterPro"/>
</dbReference>